<keyword evidence="2" id="KW-0808">Transferase</keyword>
<dbReference type="PANTHER" id="PTHR43591">
    <property type="entry name" value="METHYLTRANSFERASE"/>
    <property type="match status" value="1"/>
</dbReference>
<dbReference type="Gene3D" id="3.40.50.150">
    <property type="entry name" value="Vaccinia Virus protein VP39"/>
    <property type="match status" value="1"/>
</dbReference>
<accession>A0ABS0JRH7</accession>
<dbReference type="GO" id="GO:0032259">
    <property type="term" value="P:methylation"/>
    <property type="evidence" value="ECO:0007669"/>
    <property type="project" value="UniProtKB-KW"/>
</dbReference>
<reference evidence="2 3" key="1">
    <citation type="submission" date="2020-11" db="EMBL/GenBank/DDBJ databases">
        <title>Sequencing the genomes of 1000 actinobacteria strains.</title>
        <authorList>
            <person name="Klenk H.-P."/>
        </authorList>
    </citation>
    <scope>NUCLEOTIDE SEQUENCE [LARGE SCALE GENOMIC DNA]</scope>
    <source>
        <strain evidence="2 3">DSM 101692</strain>
    </source>
</reference>
<feature type="domain" description="Methyltransferase" evidence="1">
    <location>
        <begin position="58"/>
        <end position="155"/>
    </location>
</feature>
<keyword evidence="2" id="KW-0489">Methyltransferase</keyword>
<dbReference type="SUPFAM" id="SSF53335">
    <property type="entry name" value="S-adenosyl-L-methionine-dependent methyltransferases"/>
    <property type="match status" value="1"/>
</dbReference>
<sequence>MSESQRVREAEKRTSRADGTPDDYLYEAAIYDTLWAELNELDLPFLLARAEKFGGPLLELACGTGRVLLPCAAKVERAVGIDRSPSMLKEARANLKAAGIDEERVDLVEGDLRTFELGQRFPLILAGGQPMFHLPTDDDWLATLQTVRRHLAPGGTFVAGVPVFTEEDIRNYDRRYLFSGEVRHPETNRRIAMWDFSTFDTDKQTITRRRVSEVLDEEGVVLERQHGLRVNFYRFPDQIRALLNRAGFRITREFGAYDESPYSTDSEYFIWEVTAED</sequence>
<proteinExistence type="predicted"/>
<dbReference type="PANTHER" id="PTHR43591:SF110">
    <property type="entry name" value="RHODANESE DOMAIN-CONTAINING PROTEIN"/>
    <property type="match status" value="1"/>
</dbReference>
<comment type="caution">
    <text evidence="2">The sequence shown here is derived from an EMBL/GenBank/DDBJ whole genome shotgun (WGS) entry which is preliminary data.</text>
</comment>
<dbReference type="EMBL" id="JADOTX010000001">
    <property type="protein sequence ID" value="MBG6069649.1"/>
    <property type="molecule type" value="Genomic_DNA"/>
</dbReference>
<dbReference type="InterPro" id="IPR029063">
    <property type="entry name" value="SAM-dependent_MTases_sf"/>
</dbReference>
<keyword evidence="3" id="KW-1185">Reference proteome</keyword>
<dbReference type="GO" id="GO:0008168">
    <property type="term" value="F:methyltransferase activity"/>
    <property type="evidence" value="ECO:0007669"/>
    <property type="project" value="UniProtKB-KW"/>
</dbReference>
<gene>
    <name evidence="2" type="ORF">IW248_005936</name>
</gene>
<protein>
    <submittedName>
        <fullName evidence="2">SAM-dependent methyltransferase</fullName>
    </submittedName>
</protein>
<dbReference type="CDD" id="cd02440">
    <property type="entry name" value="AdoMet_MTases"/>
    <property type="match status" value="1"/>
</dbReference>
<evidence type="ECO:0000259" key="1">
    <source>
        <dbReference type="Pfam" id="PF13649"/>
    </source>
</evidence>
<organism evidence="2 3">
    <name type="scientific">Micromonospora ureilytica</name>
    <dbReference type="NCBI Taxonomy" id="709868"/>
    <lineage>
        <taxon>Bacteria</taxon>
        <taxon>Bacillati</taxon>
        <taxon>Actinomycetota</taxon>
        <taxon>Actinomycetes</taxon>
        <taxon>Micromonosporales</taxon>
        <taxon>Micromonosporaceae</taxon>
        <taxon>Micromonospora</taxon>
    </lineage>
</organism>
<dbReference type="InterPro" id="IPR041698">
    <property type="entry name" value="Methyltransf_25"/>
</dbReference>
<evidence type="ECO:0000313" key="3">
    <source>
        <dbReference type="Proteomes" id="UP000614915"/>
    </source>
</evidence>
<dbReference type="Pfam" id="PF13649">
    <property type="entry name" value="Methyltransf_25"/>
    <property type="match status" value="1"/>
</dbReference>
<dbReference type="RefSeq" id="WP_196929551.1">
    <property type="nucleotide sequence ID" value="NZ_JADOTX010000001.1"/>
</dbReference>
<evidence type="ECO:0000313" key="2">
    <source>
        <dbReference type="EMBL" id="MBG6069649.1"/>
    </source>
</evidence>
<dbReference type="Proteomes" id="UP000614915">
    <property type="component" value="Unassembled WGS sequence"/>
</dbReference>
<name>A0ABS0JRH7_9ACTN</name>